<evidence type="ECO:0000313" key="3">
    <source>
        <dbReference type="Proteomes" id="UP000562027"/>
    </source>
</evidence>
<protein>
    <submittedName>
        <fullName evidence="2">Putative phage-associated protein</fullName>
    </submittedName>
</protein>
<accession>A0A840L1Z8</accession>
<dbReference type="Proteomes" id="UP000562027">
    <property type="component" value="Unassembled WGS sequence"/>
</dbReference>
<name>A0A840L1Z8_9BURK</name>
<organism evidence="2 3">
    <name type="scientific">Roseateles oligotrophus</name>
    <dbReference type="NCBI Taxonomy" id="1769250"/>
    <lineage>
        <taxon>Bacteria</taxon>
        <taxon>Pseudomonadati</taxon>
        <taxon>Pseudomonadota</taxon>
        <taxon>Betaproteobacteria</taxon>
        <taxon>Burkholderiales</taxon>
        <taxon>Sphaerotilaceae</taxon>
        <taxon>Roseateles</taxon>
    </lineage>
</organism>
<evidence type="ECO:0000259" key="1">
    <source>
        <dbReference type="Pfam" id="PF13274"/>
    </source>
</evidence>
<dbReference type="RefSeq" id="WP_184296855.1">
    <property type="nucleotide sequence ID" value="NZ_JACHLP010000002.1"/>
</dbReference>
<gene>
    <name evidence="2" type="ORF">HNP55_001009</name>
</gene>
<dbReference type="InterPro" id="IPR025272">
    <property type="entry name" value="SocA_Panacea"/>
</dbReference>
<dbReference type="EMBL" id="JACHLP010000002">
    <property type="protein sequence ID" value="MBB4842494.1"/>
    <property type="molecule type" value="Genomic_DNA"/>
</dbReference>
<evidence type="ECO:0000313" key="2">
    <source>
        <dbReference type="EMBL" id="MBB4842494.1"/>
    </source>
</evidence>
<dbReference type="Pfam" id="PF13274">
    <property type="entry name" value="SocA_Panacea"/>
    <property type="match status" value="1"/>
</dbReference>
<sequence length="156" mass="17268">MTAKSLAAAQFMLNLAQGTSDPSLTPMQLLKLVYIAHGYMLGQHGRPLLDEPVQAWQYGPVVPSVYRAIKDYRSSPVPRVPGARPMDFDEEEKAAMERVVNKYGRTAGTVLSAATHRPGTPWSQTWQPTQKGSCISNDLIEAFYAELLRQPKHSAL</sequence>
<keyword evidence="3" id="KW-1185">Reference proteome</keyword>
<proteinExistence type="predicted"/>
<comment type="caution">
    <text evidence="2">The sequence shown here is derived from an EMBL/GenBank/DDBJ whole genome shotgun (WGS) entry which is preliminary data.</text>
</comment>
<reference evidence="2 3" key="1">
    <citation type="submission" date="2020-08" db="EMBL/GenBank/DDBJ databases">
        <title>Functional genomics of gut bacteria from endangered species of beetles.</title>
        <authorList>
            <person name="Carlos-Shanley C."/>
        </authorList>
    </citation>
    <scope>NUCLEOTIDE SEQUENCE [LARGE SCALE GENOMIC DNA]</scope>
    <source>
        <strain evidence="2 3">S00239</strain>
    </source>
</reference>
<feature type="domain" description="Antitoxin SocA-like Panacea" evidence="1">
    <location>
        <begin position="29"/>
        <end position="122"/>
    </location>
</feature>
<dbReference type="AlphaFoldDB" id="A0A840L1Z8"/>